<reference evidence="10 11" key="1">
    <citation type="submission" date="2022-01" db="EMBL/GenBank/DDBJ databases">
        <title>Collection of gut derived symbiotic bacterial strains cultured from healthy donors.</title>
        <authorList>
            <person name="Lin H."/>
            <person name="Kohout C."/>
            <person name="Waligurski E."/>
            <person name="Pamer E.G."/>
        </authorList>
    </citation>
    <scope>NUCLEOTIDE SEQUENCE [LARGE SCALE GENOMIC DNA]</scope>
    <source>
        <strain evidence="10 11">DFI.7.58</strain>
    </source>
</reference>
<dbReference type="Gene3D" id="3.30.1360.120">
    <property type="entry name" value="Probable tRNA modification gtpase trme, domain 1"/>
    <property type="match status" value="1"/>
</dbReference>
<dbReference type="Pfam" id="PF01571">
    <property type="entry name" value="GCV_T"/>
    <property type="match status" value="1"/>
</dbReference>
<keyword evidence="11" id="KW-1185">Reference proteome</keyword>
<dbReference type="HAMAP" id="MF_00259">
    <property type="entry name" value="GcvT"/>
    <property type="match status" value="1"/>
</dbReference>
<keyword evidence="3 7" id="KW-0032">Aminotransferase</keyword>
<comment type="similarity">
    <text evidence="1 7">Belongs to the GcvT family.</text>
</comment>
<dbReference type="EMBL" id="JAKNHQ010000008">
    <property type="protein sequence ID" value="MCG4610826.1"/>
    <property type="molecule type" value="Genomic_DNA"/>
</dbReference>
<dbReference type="GO" id="GO:0004047">
    <property type="term" value="F:aminomethyltransferase activity"/>
    <property type="evidence" value="ECO:0007669"/>
    <property type="project" value="UniProtKB-EC"/>
</dbReference>
<dbReference type="Gene3D" id="2.40.30.110">
    <property type="entry name" value="Aminomethyltransferase beta-barrel domains"/>
    <property type="match status" value="1"/>
</dbReference>
<dbReference type="Gene3D" id="4.10.1250.10">
    <property type="entry name" value="Aminomethyltransferase fragment"/>
    <property type="match status" value="1"/>
</dbReference>
<organism evidence="10 11">
    <name type="scientific">Anaeromassilibacillus senegalensis</name>
    <dbReference type="NCBI Taxonomy" id="1673717"/>
    <lineage>
        <taxon>Bacteria</taxon>
        <taxon>Bacillati</taxon>
        <taxon>Bacillota</taxon>
        <taxon>Clostridia</taxon>
        <taxon>Eubacteriales</taxon>
        <taxon>Acutalibacteraceae</taxon>
        <taxon>Anaeromassilibacillus</taxon>
    </lineage>
</organism>
<dbReference type="Gene3D" id="3.30.70.1400">
    <property type="entry name" value="Aminomethyltransferase beta-barrel domains"/>
    <property type="match status" value="1"/>
</dbReference>
<evidence type="ECO:0000259" key="9">
    <source>
        <dbReference type="Pfam" id="PF08669"/>
    </source>
</evidence>
<dbReference type="RefSeq" id="WP_237966754.1">
    <property type="nucleotide sequence ID" value="NZ_JAKNHQ010000008.1"/>
</dbReference>
<dbReference type="NCBIfam" id="TIGR00528">
    <property type="entry name" value="gcvT"/>
    <property type="match status" value="1"/>
</dbReference>
<evidence type="ECO:0000256" key="5">
    <source>
        <dbReference type="ARBA" id="ARBA00031395"/>
    </source>
</evidence>
<evidence type="ECO:0000313" key="11">
    <source>
        <dbReference type="Proteomes" id="UP001298681"/>
    </source>
</evidence>
<evidence type="ECO:0000313" key="10">
    <source>
        <dbReference type="EMBL" id="MCG4610826.1"/>
    </source>
</evidence>
<evidence type="ECO:0000256" key="3">
    <source>
        <dbReference type="ARBA" id="ARBA00022576"/>
    </source>
</evidence>
<comment type="caution">
    <text evidence="10">The sequence shown here is derived from an EMBL/GenBank/DDBJ whole genome shotgun (WGS) entry which is preliminary data.</text>
</comment>
<dbReference type="SUPFAM" id="SSF101790">
    <property type="entry name" value="Aminomethyltransferase beta-barrel domain"/>
    <property type="match status" value="1"/>
</dbReference>
<dbReference type="NCBIfam" id="NF001567">
    <property type="entry name" value="PRK00389.1"/>
    <property type="match status" value="1"/>
</dbReference>
<evidence type="ECO:0000256" key="2">
    <source>
        <dbReference type="ARBA" id="ARBA00012616"/>
    </source>
</evidence>
<sequence>MEKKTPLYEQHVALKGRIVPFAGYLLPVQYPTGVIAEHMAVRQHAGLFDVSHMGEALIEGPQAEQALNYILSNQFTGMPVGKARYSLMLNEAGGVVDDLIVYRRSETSFFLVLNAANTEKDLAWLRAHLQGEASLTDLSDRVAQIAVQGPEADKVLSGLADLEALPKKYYSFVEHVTVASVPCMVSRTGYTGEDGYELYMEPKDAPAVWEALVQAGATPCGLGARDTLRLEASMPLYGHELNDHMDPLCAGLGFAVKLDKEDFIGKSALMQLGEPARVRVGLKATGRGILREDQPIWIDGKEVGVTTSGTHCPYLGVSCAMAYVDTACSAPGTAVEVEVRGRHVAAEIVPLPFYKRTKSK</sequence>
<evidence type="ECO:0000259" key="8">
    <source>
        <dbReference type="Pfam" id="PF01571"/>
    </source>
</evidence>
<comment type="function">
    <text evidence="7">The glycine cleavage system catalyzes the degradation of glycine.</text>
</comment>
<protein>
    <recommendedName>
        <fullName evidence="2 7">Aminomethyltransferase</fullName>
        <ecNumber evidence="2 7">2.1.2.10</ecNumber>
    </recommendedName>
    <alternativeName>
        <fullName evidence="5 7">Glycine cleavage system T protein</fullName>
    </alternativeName>
</protein>
<gene>
    <name evidence="7 10" type="primary">gcvT</name>
    <name evidence="10" type="ORF">L0P57_07750</name>
</gene>
<comment type="subunit">
    <text evidence="7">The glycine cleavage system is composed of four proteins: P, T, L and H.</text>
</comment>
<dbReference type="Pfam" id="PF08669">
    <property type="entry name" value="GCV_T_C"/>
    <property type="match status" value="1"/>
</dbReference>
<evidence type="ECO:0000256" key="4">
    <source>
        <dbReference type="ARBA" id="ARBA00022679"/>
    </source>
</evidence>
<keyword evidence="4 7" id="KW-0808">Transferase</keyword>
<dbReference type="PANTHER" id="PTHR43757:SF2">
    <property type="entry name" value="AMINOMETHYLTRANSFERASE, MITOCHONDRIAL"/>
    <property type="match status" value="1"/>
</dbReference>
<feature type="domain" description="Aminomethyltransferase C-terminal" evidence="9">
    <location>
        <begin position="277"/>
        <end position="355"/>
    </location>
</feature>
<evidence type="ECO:0000256" key="1">
    <source>
        <dbReference type="ARBA" id="ARBA00008609"/>
    </source>
</evidence>
<dbReference type="InterPro" id="IPR022903">
    <property type="entry name" value="GcvT_bac"/>
</dbReference>
<dbReference type="PANTHER" id="PTHR43757">
    <property type="entry name" value="AMINOMETHYLTRANSFERASE"/>
    <property type="match status" value="1"/>
</dbReference>
<dbReference type="InterPro" id="IPR027266">
    <property type="entry name" value="TrmE/GcvT-like"/>
</dbReference>
<dbReference type="InterPro" id="IPR013977">
    <property type="entry name" value="GcvT_C"/>
</dbReference>
<dbReference type="Proteomes" id="UP001298681">
    <property type="component" value="Unassembled WGS sequence"/>
</dbReference>
<accession>A0ABS9MJ38</accession>
<dbReference type="EC" id="2.1.2.10" evidence="2 7"/>
<feature type="domain" description="GCVT N-terminal" evidence="8">
    <location>
        <begin position="7"/>
        <end position="260"/>
    </location>
</feature>
<dbReference type="PIRSF" id="PIRSF006487">
    <property type="entry name" value="GcvT"/>
    <property type="match status" value="1"/>
</dbReference>
<evidence type="ECO:0000256" key="7">
    <source>
        <dbReference type="HAMAP-Rule" id="MF_00259"/>
    </source>
</evidence>
<dbReference type="InterPro" id="IPR029043">
    <property type="entry name" value="GcvT/YgfZ_C"/>
</dbReference>
<evidence type="ECO:0000256" key="6">
    <source>
        <dbReference type="ARBA" id="ARBA00047665"/>
    </source>
</evidence>
<dbReference type="InterPro" id="IPR006222">
    <property type="entry name" value="GCVT_N"/>
</dbReference>
<dbReference type="InterPro" id="IPR006223">
    <property type="entry name" value="GcvT"/>
</dbReference>
<dbReference type="SUPFAM" id="SSF103025">
    <property type="entry name" value="Folate-binding domain"/>
    <property type="match status" value="1"/>
</dbReference>
<comment type="catalytic activity">
    <reaction evidence="6 7">
        <text>N(6)-[(R)-S(8)-aminomethyldihydrolipoyl]-L-lysyl-[protein] + (6S)-5,6,7,8-tetrahydrofolate = N(6)-[(R)-dihydrolipoyl]-L-lysyl-[protein] + (6R)-5,10-methylene-5,6,7,8-tetrahydrofolate + NH4(+)</text>
        <dbReference type="Rhea" id="RHEA:16945"/>
        <dbReference type="Rhea" id="RHEA-COMP:10475"/>
        <dbReference type="Rhea" id="RHEA-COMP:10492"/>
        <dbReference type="ChEBI" id="CHEBI:15636"/>
        <dbReference type="ChEBI" id="CHEBI:28938"/>
        <dbReference type="ChEBI" id="CHEBI:57453"/>
        <dbReference type="ChEBI" id="CHEBI:83100"/>
        <dbReference type="ChEBI" id="CHEBI:83143"/>
        <dbReference type="EC" id="2.1.2.10"/>
    </reaction>
</comment>
<name>A0ABS9MJ38_9FIRM</name>
<dbReference type="InterPro" id="IPR028896">
    <property type="entry name" value="GcvT/YgfZ/DmdA"/>
</dbReference>
<proteinExistence type="inferred from homology"/>